<evidence type="ECO:0000313" key="1">
    <source>
        <dbReference type="EMBL" id="KAF9649664.1"/>
    </source>
</evidence>
<evidence type="ECO:0000313" key="2">
    <source>
        <dbReference type="Proteomes" id="UP000886501"/>
    </source>
</evidence>
<dbReference type="EMBL" id="MU117995">
    <property type="protein sequence ID" value="KAF9649664.1"/>
    <property type="molecule type" value="Genomic_DNA"/>
</dbReference>
<sequence>MSSSDTSLPPTLQSTLHPFTASDALPSEPTHPFSNAEKPWSTLNDIFAATSRISESLNAYLSFPLENTKLTSLLRQHTTASHSLNLAEQNARETVQALRTEISVRYSADVPMDQVDVVDWCVSQLEECGKKAGMETFKEAGTNGKITLILGGKVLVVDIELAVDRSDEERPKLSVIALKTSYASPVSGATTEGSVSMNGFLMDYITEFIVEAHKLLGDQDTKKAGKLIRGFLAHMQYLMKLDGMATQEGDGGLRWFNNIDVLALTAEGRAKAEAQNIARALSVPKTPLDIYLLKSQPLPLPYLSSPSLHFLVFLSPLAYLALLRRSTTQSAPTPSHLPNFDVPIEVLRAGIRSRPPPRGVTSVTLRVQDVSKPRSDMDDTMMSDFMGPLDMDMEFEHDYPQVPTTTALSVPTKPVWVLDFTNNGCSNGIAMGQSRMREIETIIHPFGHGGVSSHMGIIGPTGFASPSWVDLALNPDSPVTPERYTSIYVSPSSTHPRLNLRLTSPAEPGFFLQRVQVKSIKETWRVLEIVKKQCWLNEILRGHTWGPESSGSSSSKELAVSSNEDQASKADLQAVLTGSYQPTQIPVNVYFPPENTSNSESLFEPAATNSPCIKMTIPERPPISGLVEISVRMDLTKPKGVSVDVSGAFSADLNMEVLEEVCRRGGTLSLPGRVWNGTRLS</sequence>
<organism evidence="1 2">
    <name type="scientific">Thelephora ganbajun</name>
    <name type="common">Ganba fungus</name>
    <dbReference type="NCBI Taxonomy" id="370292"/>
    <lineage>
        <taxon>Eukaryota</taxon>
        <taxon>Fungi</taxon>
        <taxon>Dikarya</taxon>
        <taxon>Basidiomycota</taxon>
        <taxon>Agaricomycotina</taxon>
        <taxon>Agaricomycetes</taxon>
        <taxon>Thelephorales</taxon>
        <taxon>Thelephoraceae</taxon>
        <taxon>Thelephora</taxon>
    </lineage>
</organism>
<accession>A0ACB6ZJE3</accession>
<gene>
    <name evidence="1" type="ORF">BDM02DRAFT_3094462</name>
</gene>
<comment type="caution">
    <text evidence="1">The sequence shown here is derived from an EMBL/GenBank/DDBJ whole genome shotgun (WGS) entry which is preliminary data.</text>
</comment>
<reference evidence="1" key="2">
    <citation type="journal article" date="2020" name="Nat. Commun.">
        <title>Large-scale genome sequencing of mycorrhizal fungi provides insights into the early evolution of symbiotic traits.</title>
        <authorList>
            <person name="Miyauchi S."/>
            <person name="Kiss E."/>
            <person name="Kuo A."/>
            <person name="Drula E."/>
            <person name="Kohler A."/>
            <person name="Sanchez-Garcia M."/>
            <person name="Morin E."/>
            <person name="Andreopoulos B."/>
            <person name="Barry K.W."/>
            <person name="Bonito G."/>
            <person name="Buee M."/>
            <person name="Carver A."/>
            <person name="Chen C."/>
            <person name="Cichocki N."/>
            <person name="Clum A."/>
            <person name="Culley D."/>
            <person name="Crous P.W."/>
            <person name="Fauchery L."/>
            <person name="Girlanda M."/>
            <person name="Hayes R.D."/>
            <person name="Keri Z."/>
            <person name="LaButti K."/>
            <person name="Lipzen A."/>
            <person name="Lombard V."/>
            <person name="Magnuson J."/>
            <person name="Maillard F."/>
            <person name="Murat C."/>
            <person name="Nolan M."/>
            <person name="Ohm R.A."/>
            <person name="Pangilinan J."/>
            <person name="Pereira M.F."/>
            <person name="Perotto S."/>
            <person name="Peter M."/>
            <person name="Pfister S."/>
            <person name="Riley R."/>
            <person name="Sitrit Y."/>
            <person name="Stielow J.B."/>
            <person name="Szollosi G."/>
            <person name="Zifcakova L."/>
            <person name="Stursova M."/>
            <person name="Spatafora J.W."/>
            <person name="Tedersoo L."/>
            <person name="Vaario L.M."/>
            <person name="Yamada A."/>
            <person name="Yan M."/>
            <person name="Wang P."/>
            <person name="Xu J."/>
            <person name="Bruns T."/>
            <person name="Baldrian P."/>
            <person name="Vilgalys R."/>
            <person name="Dunand C."/>
            <person name="Henrissat B."/>
            <person name="Grigoriev I.V."/>
            <person name="Hibbett D."/>
            <person name="Nagy L.G."/>
            <person name="Martin F.M."/>
        </authorList>
    </citation>
    <scope>NUCLEOTIDE SEQUENCE</scope>
    <source>
        <strain evidence="1">P2</strain>
    </source>
</reference>
<dbReference type="Proteomes" id="UP000886501">
    <property type="component" value="Unassembled WGS sequence"/>
</dbReference>
<reference evidence="1" key="1">
    <citation type="submission" date="2019-10" db="EMBL/GenBank/DDBJ databases">
        <authorList>
            <consortium name="DOE Joint Genome Institute"/>
            <person name="Kuo A."/>
            <person name="Miyauchi S."/>
            <person name="Kiss E."/>
            <person name="Drula E."/>
            <person name="Kohler A."/>
            <person name="Sanchez-Garcia M."/>
            <person name="Andreopoulos B."/>
            <person name="Barry K.W."/>
            <person name="Bonito G."/>
            <person name="Buee M."/>
            <person name="Carver A."/>
            <person name="Chen C."/>
            <person name="Cichocki N."/>
            <person name="Clum A."/>
            <person name="Culley D."/>
            <person name="Crous P.W."/>
            <person name="Fauchery L."/>
            <person name="Girlanda M."/>
            <person name="Hayes R."/>
            <person name="Keri Z."/>
            <person name="Labutti K."/>
            <person name="Lipzen A."/>
            <person name="Lombard V."/>
            <person name="Magnuson J."/>
            <person name="Maillard F."/>
            <person name="Morin E."/>
            <person name="Murat C."/>
            <person name="Nolan M."/>
            <person name="Ohm R."/>
            <person name="Pangilinan J."/>
            <person name="Pereira M."/>
            <person name="Perotto S."/>
            <person name="Peter M."/>
            <person name="Riley R."/>
            <person name="Sitrit Y."/>
            <person name="Stielow B."/>
            <person name="Szollosi G."/>
            <person name="Zifcakova L."/>
            <person name="Stursova M."/>
            <person name="Spatafora J.W."/>
            <person name="Tedersoo L."/>
            <person name="Vaario L.-M."/>
            <person name="Yamada A."/>
            <person name="Yan M."/>
            <person name="Wang P."/>
            <person name="Xu J."/>
            <person name="Bruns T."/>
            <person name="Baldrian P."/>
            <person name="Vilgalys R."/>
            <person name="Henrissat B."/>
            <person name="Grigoriev I.V."/>
            <person name="Hibbett D."/>
            <person name="Nagy L.G."/>
            <person name="Martin F.M."/>
        </authorList>
    </citation>
    <scope>NUCLEOTIDE SEQUENCE</scope>
    <source>
        <strain evidence="1">P2</strain>
    </source>
</reference>
<keyword evidence="2" id="KW-1185">Reference proteome</keyword>
<protein>
    <submittedName>
        <fullName evidence="1">Uncharacterized protein</fullName>
    </submittedName>
</protein>
<proteinExistence type="predicted"/>
<name>A0ACB6ZJE3_THEGA</name>